<reference evidence="2" key="4">
    <citation type="journal article" date="2015" name="G3 (Bethesda)">
        <title>Genome sequences of three phytopathogenic species of the Magnaporthaceae family of fungi.</title>
        <authorList>
            <person name="Okagaki L.H."/>
            <person name="Nunes C.C."/>
            <person name="Sailsbery J."/>
            <person name="Clay B."/>
            <person name="Brown D."/>
            <person name="John T."/>
            <person name="Oh Y."/>
            <person name="Young N."/>
            <person name="Fitzgerald M."/>
            <person name="Haas B.J."/>
            <person name="Zeng Q."/>
            <person name="Young S."/>
            <person name="Adiconis X."/>
            <person name="Fan L."/>
            <person name="Levin J.Z."/>
            <person name="Mitchell T.K."/>
            <person name="Okubara P.A."/>
            <person name="Farman M.L."/>
            <person name="Kohn L.M."/>
            <person name="Birren B."/>
            <person name="Ma L.-J."/>
            <person name="Dean R.A."/>
        </authorList>
    </citation>
    <scope>NUCLEOTIDE SEQUENCE</scope>
    <source>
        <strain evidence="2">R3-111a-1</strain>
    </source>
</reference>
<evidence type="ECO:0000313" key="3">
    <source>
        <dbReference type="Proteomes" id="UP000006039"/>
    </source>
</evidence>
<dbReference type="GeneID" id="20351396"/>
<reference evidence="3" key="1">
    <citation type="submission" date="2010-07" db="EMBL/GenBank/DDBJ databases">
        <title>The genome sequence of Gaeumannomyces graminis var. tritici strain R3-111a-1.</title>
        <authorList>
            <consortium name="The Broad Institute Genome Sequencing Platform"/>
            <person name="Ma L.-J."/>
            <person name="Dead R."/>
            <person name="Young S."/>
            <person name="Zeng Q."/>
            <person name="Koehrsen M."/>
            <person name="Alvarado L."/>
            <person name="Berlin A."/>
            <person name="Chapman S.B."/>
            <person name="Chen Z."/>
            <person name="Freedman E."/>
            <person name="Gellesch M."/>
            <person name="Goldberg J."/>
            <person name="Griggs A."/>
            <person name="Gujja S."/>
            <person name="Heilman E.R."/>
            <person name="Heiman D."/>
            <person name="Hepburn T."/>
            <person name="Howarth C."/>
            <person name="Jen D."/>
            <person name="Larson L."/>
            <person name="Mehta T."/>
            <person name="Neiman D."/>
            <person name="Pearson M."/>
            <person name="Roberts A."/>
            <person name="Saif S."/>
            <person name="Shea T."/>
            <person name="Shenoy N."/>
            <person name="Sisk P."/>
            <person name="Stolte C."/>
            <person name="Sykes S."/>
            <person name="Walk T."/>
            <person name="White J."/>
            <person name="Yandava C."/>
            <person name="Haas B."/>
            <person name="Nusbaum C."/>
            <person name="Birren B."/>
        </authorList>
    </citation>
    <scope>NUCLEOTIDE SEQUENCE [LARGE SCALE GENOMIC DNA]</scope>
    <source>
        <strain evidence="3">R3-111a-1</strain>
    </source>
</reference>
<dbReference type="RefSeq" id="XP_009227081.1">
    <property type="nucleotide sequence ID" value="XM_009228817.1"/>
</dbReference>
<dbReference type="EnsemblFungi" id="EJT71684">
    <property type="protein sequence ID" value="EJT71684"/>
    <property type="gene ID" value="GGTG_10938"/>
</dbReference>
<name>J3PBR7_GAET3</name>
<dbReference type="HOGENOM" id="CLU_1555353_0_0_1"/>
<dbReference type="Proteomes" id="UP000006039">
    <property type="component" value="Unassembled WGS sequence"/>
</dbReference>
<proteinExistence type="predicted"/>
<accession>J3PBR7</accession>
<reference evidence="2" key="5">
    <citation type="submission" date="2018-04" db="UniProtKB">
        <authorList>
            <consortium name="EnsemblFungi"/>
        </authorList>
    </citation>
    <scope>IDENTIFICATION</scope>
    <source>
        <strain evidence="2">R3-111a-1</strain>
    </source>
</reference>
<reference evidence="1" key="2">
    <citation type="submission" date="2010-07" db="EMBL/GenBank/DDBJ databases">
        <authorList>
            <consortium name="The Broad Institute Genome Sequencing Platform"/>
            <consortium name="Broad Institute Genome Sequencing Center for Infectious Disease"/>
            <person name="Ma L.-J."/>
            <person name="Dead R."/>
            <person name="Young S."/>
            <person name="Zeng Q."/>
            <person name="Koehrsen M."/>
            <person name="Alvarado L."/>
            <person name="Berlin A."/>
            <person name="Chapman S.B."/>
            <person name="Chen Z."/>
            <person name="Freedman E."/>
            <person name="Gellesch M."/>
            <person name="Goldberg J."/>
            <person name="Griggs A."/>
            <person name="Gujja S."/>
            <person name="Heilman E.R."/>
            <person name="Heiman D."/>
            <person name="Hepburn T."/>
            <person name="Howarth C."/>
            <person name="Jen D."/>
            <person name="Larson L."/>
            <person name="Mehta T."/>
            <person name="Neiman D."/>
            <person name="Pearson M."/>
            <person name="Roberts A."/>
            <person name="Saif S."/>
            <person name="Shea T."/>
            <person name="Shenoy N."/>
            <person name="Sisk P."/>
            <person name="Stolte C."/>
            <person name="Sykes S."/>
            <person name="Walk T."/>
            <person name="White J."/>
            <person name="Yandava C."/>
            <person name="Haas B."/>
            <person name="Nusbaum C."/>
            <person name="Birren B."/>
        </authorList>
    </citation>
    <scope>NUCLEOTIDE SEQUENCE</scope>
    <source>
        <strain evidence="1">R3-111a-1</strain>
    </source>
</reference>
<evidence type="ECO:0000313" key="2">
    <source>
        <dbReference type="EnsemblFungi" id="EJT71684"/>
    </source>
</evidence>
<evidence type="ECO:0000313" key="1">
    <source>
        <dbReference type="EMBL" id="EJT71684.1"/>
    </source>
</evidence>
<protein>
    <submittedName>
        <fullName evidence="1 2">Uncharacterized protein</fullName>
    </submittedName>
</protein>
<dbReference type="VEuPathDB" id="FungiDB:GGTG_10938"/>
<dbReference type="AlphaFoldDB" id="J3PBR7"/>
<keyword evidence="3" id="KW-1185">Reference proteome</keyword>
<dbReference type="eggNOG" id="ENOG502RNG6">
    <property type="taxonomic scope" value="Eukaryota"/>
</dbReference>
<sequence>MATAVAGAALVVAKELVLVGIQLSGVPKQIGRCIELTRACHNSLRELARLREEHRAALTPDKLRRIDDTIVMGTKAFDEVCTIVGRFGPQAFSGVGLFSRLRWQYKDSHEFEEMRHIIERNNIDINEAITRIILIAELQPVTRMAMDYLGQREQQSIEFTRENEPVNTYGKT</sequence>
<organism evidence="1">
    <name type="scientific">Gaeumannomyces tritici (strain R3-111a-1)</name>
    <name type="common">Wheat and barley take-all root rot fungus</name>
    <name type="synonym">Gaeumannomyces graminis var. tritici</name>
    <dbReference type="NCBI Taxonomy" id="644352"/>
    <lineage>
        <taxon>Eukaryota</taxon>
        <taxon>Fungi</taxon>
        <taxon>Dikarya</taxon>
        <taxon>Ascomycota</taxon>
        <taxon>Pezizomycotina</taxon>
        <taxon>Sordariomycetes</taxon>
        <taxon>Sordariomycetidae</taxon>
        <taxon>Magnaporthales</taxon>
        <taxon>Magnaporthaceae</taxon>
        <taxon>Gaeumannomyces</taxon>
    </lineage>
</organism>
<reference evidence="1" key="3">
    <citation type="submission" date="2010-09" db="EMBL/GenBank/DDBJ databases">
        <title>Annotation of Gaeumannomyces graminis var. tritici R3-111a-1.</title>
        <authorList>
            <consortium name="The Broad Institute Genome Sequencing Platform"/>
            <person name="Ma L.-J."/>
            <person name="Dead R."/>
            <person name="Young S.K."/>
            <person name="Zeng Q."/>
            <person name="Gargeya S."/>
            <person name="Fitzgerald M."/>
            <person name="Haas B."/>
            <person name="Abouelleil A."/>
            <person name="Alvarado L."/>
            <person name="Arachchi H.M."/>
            <person name="Berlin A."/>
            <person name="Brown A."/>
            <person name="Chapman S.B."/>
            <person name="Chen Z."/>
            <person name="Dunbar C."/>
            <person name="Freedman E."/>
            <person name="Gearin G."/>
            <person name="Gellesch M."/>
            <person name="Goldberg J."/>
            <person name="Griggs A."/>
            <person name="Gujja S."/>
            <person name="Heiman D."/>
            <person name="Howarth C."/>
            <person name="Larson L."/>
            <person name="Lui A."/>
            <person name="MacDonald P.J.P."/>
            <person name="Mehta T."/>
            <person name="Montmayeur A."/>
            <person name="Murphy C."/>
            <person name="Neiman D."/>
            <person name="Pearson M."/>
            <person name="Priest M."/>
            <person name="Roberts A."/>
            <person name="Saif S."/>
            <person name="Shea T."/>
            <person name="Shenoy N."/>
            <person name="Sisk P."/>
            <person name="Stolte C."/>
            <person name="Sykes S."/>
            <person name="Yandava C."/>
            <person name="Wortman J."/>
            <person name="Nusbaum C."/>
            <person name="Birren B."/>
        </authorList>
    </citation>
    <scope>NUCLEOTIDE SEQUENCE</scope>
    <source>
        <strain evidence="1">R3-111a-1</strain>
    </source>
</reference>
<gene>
    <name evidence="2" type="primary">20351396</name>
    <name evidence="1" type="ORF">GGTG_10938</name>
</gene>
<dbReference type="EMBL" id="GL385400">
    <property type="protein sequence ID" value="EJT71684.1"/>
    <property type="molecule type" value="Genomic_DNA"/>
</dbReference>